<dbReference type="Proteomes" id="UP000476176">
    <property type="component" value="Unassembled WGS sequence"/>
</dbReference>
<evidence type="ECO:0000313" key="11">
    <source>
        <dbReference type="Proteomes" id="UP000429523"/>
    </source>
</evidence>
<dbReference type="EMBL" id="QXFZ01001227">
    <property type="protein sequence ID" value="KAE9094373.1"/>
    <property type="molecule type" value="Genomic_DNA"/>
</dbReference>
<dbReference type="Proteomes" id="UP000437068">
    <property type="component" value="Unassembled WGS sequence"/>
</dbReference>
<dbReference type="Proteomes" id="UP000460718">
    <property type="component" value="Unassembled WGS sequence"/>
</dbReference>
<evidence type="ECO:0000313" key="16">
    <source>
        <dbReference type="Proteomes" id="UP000441208"/>
    </source>
</evidence>
<evidence type="ECO:0000313" key="14">
    <source>
        <dbReference type="Proteomes" id="UP000440367"/>
    </source>
</evidence>
<dbReference type="EMBL" id="QXGA01000338">
    <property type="protein sequence ID" value="KAE9147607.1"/>
    <property type="molecule type" value="Genomic_DNA"/>
</dbReference>
<dbReference type="EMBL" id="QXGE01000328">
    <property type="protein sequence ID" value="KAE9315826.1"/>
    <property type="molecule type" value="Genomic_DNA"/>
</dbReference>
<dbReference type="Proteomes" id="UP000433483">
    <property type="component" value="Unassembled WGS sequence"/>
</dbReference>
<evidence type="ECO:0000313" key="2">
    <source>
        <dbReference type="EMBL" id="KAE8930938.1"/>
    </source>
</evidence>
<dbReference type="EMBL" id="QXFX01000496">
    <property type="protein sequence ID" value="KAE9113546.1"/>
    <property type="molecule type" value="Genomic_DNA"/>
</dbReference>
<gene>
    <name evidence="10" type="ORF">PF001_g7604</name>
    <name evidence="7" type="ORF">PF002_g19112</name>
    <name evidence="9" type="ORF">PF004_g9444</name>
    <name evidence="8" type="ORF">PF005_g8340</name>
    <name evidence="6" type="ORF">PF006_g7726</name>
    <name evidence="4" type="ORF">PF007_g17779</name>
    <name evidence="2" type="ORF">PF009_g18986</name>
    <name evidence="5" type="ORF">PF010_g10037</name>
    <name evidence="3" type="ORF">PF011_g7122</name>
</gene>
<reference evidence="17 18" key="1">
    <citation type="submission" date="2018-09" db="EMBL/GenBank/DDBJ databases">
        <title>Genomic investigation of the strawberry pathogen Phytophthora fragariae indicates pathogenicity is determined by transcriptional variation in three key races.</title>
        <authorList>
            <person name="Adams T.M."/>
            <person name="Armitage A.D."/>
            <person name="Sobczyk M.K."/>
            <person name="Bates H.J."/>
            <person name="Dunwell J.M."/>
            <person name="Nellist C.F."/>
            <person name="Harrison R.J."/>
        </authorList>
    </citation>
    <scope>NUCLEOTIDE SEQUENCE [LARGE SCALE GENOMIC DNA]</scope>
    <source>
        <strain evidence="10 13">A4</strain>
        <strain evidence="7 14">BC-1</strain>
        <strain evidence="9 18">BC-23</strain>
        <strain evidence="8 12">NOV-27</strain>
        <strain evidence="6 15">NOV-5</strain>
        <strain evidence="4 16">NOV-71</strain>
        <strain evidence="2 11">NOV-9</strain>
        <strain evidence="5 19">ONT-3</strain>
        <strain evidence="3 17">SCRP245</strain>
    </source>
</reference>
<name>A0A6A3LK40_9STRA</name>
<dbReference type="Proteomes" id="UP000488956">
    <property type="component" value="Unassembled WGS sequence"/>
</dbReference>
<dbReference type="Proteomes" id="UP000440732">
    <property type="component" value="Unassembled WGS sequence"/>
</dbReference>
<dbReference type="EMBL" id="QXFW01000312">
    <property type="protein sequence ID" value="KAE9016504.1"/>
    <property type="molecule type" value="Genomic_DNA"/>
</dbReference>
<protein>
    <submittedName>
        <fullName evidence="3">Uncharacterized protein</fullName>
    </submittedName>
</protein>
<dbReference type="EMBL" id="QXGF01001309">
    <property type="protein sequence ID" value="KAE8930938.1"/>
    <property type="molecule type" value="Genomic_DNA"/>
</dbReference>
<evidence type="ECO:0000313" key="3">
    <source>
        <dbReference type="EMBL" id="KAE9016504.1"/>
    </source>
</evidence>
<feature type="region of interest" description="Disordered" evidence="1">
    <location>
        <begin position="84"/>
        <end position="130"/>
    </location>
</feature>
<evidence type="ECO:0000313" key="19">
    <source>
        <dbReference type="Proteomes" id="UP000488956"/>
    </source>
</evidence>
<organism evidence="3 17">
    <name type="scientific">Phytophthora fragariae</name>
    <dbReference type="NCBI Taxonomy" id="53985"/>
    <lineage>
        <taxon>Eukaryota</taxon>
        <taxon>Sar</taxon>
        <taxon>Stramenopiles</taxon>
        <taxon>Oomycota</taxon>
        <taxon>Peronosporomycetes</taxon>
        <taxon>Peronosporales</taxon>
        <taxon>Peronosporaceae</taxon>
        <taxon>Phytophthora</taxon>
    </lineage>
</organism>
<feature type="compositionally biased region" description="Basic and acidic residues" evidence="1">
    <location>
        <begin position="100"/>
        <end position="112"/>
    </location>
</feature>
<dbReference type="EMBL" id="QXGD01001299">
    <property type="protein sequence ID" value="KAE9209432.1"/>
    <property type="molecule type" value="Genomic_DNA"/>
</dbReference>
<evidence type="ECO:0000313" key="7">
    <source>
        <dbReference type="EMBL" id="KAE9209432.1"/>
    </source>
</evidence>
<accession>A0A6A3LK40</accession>
<dbReference type="Proteomes" id="UP000429523">
    <property type="component" value="Unassembled WGS sequence"/>
</dbReference>
<feature type="compositionally biased region" description="Basic and acidic residues" evidence="1">
    <location>
        <begin position="84"/>
        <end position="93"/>
    </location>
</feature>
<evidence type="ECO:0000256" key="1">
    <source>
        <dbReference type="SAM" id="MobiDB-lite"/>
    </source>
</evidence>
<evidence type="ECO:0000313" key="5">
    <source>
        <dbReference type="EMBL" id="KAE9113546.1"/>
    </source>
</evidence>
<evidence type="ECO:0000313" key="12">
    <source>
        <dbReference type="Proteomes" id="UP000433483"/>
    </source>
</evidence>
<evidence type="ECO:0000313" key="9">
    <source>
        <dbReference type="EMBL" id="KAE9234215.1"/>
    </source>
</evidence>
<dbReference type="OrthoDB" id="129484at2759"/>
<dbReference type="EMBL" id="QXGC01000464">
    <property type="protein sequence ID" value="KAE9234215.1"/>
    <property type="molecule type" value="Genomic_DNA"/>
</dbReference>
<keyword evidence="12" id="KW-1185">Reference proteome</keyword>
<evidence type="ECO:0000313" key="10">
    <source>
        <dbReference type="EMBL" id="KAE9315826.1"/>
    </source>
</evidence>
<evidence type="ECO:0000313" key="13">
    <source>
        <dbReference type="Proteomes" id="UP000437068"/>
    </source>
</evidence>
<dbReference type="Proteomes" id="UP000440367">
    <property type="component" value="Unassembled WGS sequence"/>
</dbReference>
<dbReference type="AlphaFoldDB" id="A0A6A3LK40"/>
<evidence type="ECO:0000313" key="8">
    <source>
        <dbReference type="EMBL" id="KAE9218232.1"/>
    </source>
</evidence>
<dbReference type="EMBL" id="QXGB01000352">
    <property type="protein sequence ID" value="KAE9218232.1"/>
    <property type="molecule type" value="Genomic_DNA"/>
</dbReference>
<evidence type="ECO:0000313" key="17">
    <source>
        <dbReference type="Proteomes" id="UP000460718"/>
    </source>
</evidence>
<sequence length="279" mass="31291">MRVHTAIWLFAEEKGNRYAQNYAKERKGLKGATLLRRDSEWLLGKGGIRLRNAWKDLSEARRQELLAATPDPSIIDDTFGILDERTKRSKSEPQDSDVADNGRKKQRLESRGPMKAAKSSGAHGQDVPPDDQQFQRARLEYHQVVVKESRVLMQLAYDSGNMDGLLKSLISGVESAIQVARFKEYTTQPKPDFEEVARQVADVFVSVKGMVQFAPEPFQADDAPSESFAIARMVQAHEKYVTALNHLVGSHESSVDPDPPLLQAHHKFFGRVVGSIHKT</sequence>
<comment type="caution">
    <text evidence="3">The sequence shown here is derived from an EMBL/GenBank/DDBJ whole genome shotgun (WGS) entry which is preliminary data.</text>
</comment>
<evidence type="ECO:0000313" key="18">
    <source>
        <dbReference type="Proteomes" id="UP000476176"/>
    </source>
</evidence>
<evidence type="ECO:0000313" key="4">
    <source>
        <dbReference type="EMBL" id="KAE9094373.1"/>
    </source>
</evidence>
<proteinExistence type="predicted"/>
<evidence type="ECO:0000313" key="15">
    <source>
        <dbReference type="Proteomes" id="UP000440732"/>
    </source>
</evidence>
<dbReference type="Proteomes" id="UP000441208">
    <property type="component" value="Unassembled WGS sequence"/>
</dbReference>
<evidence type="ECO:0000313" key="6">
    <source>
        <dbReference type="EMBL" id="KAE9147607.1"/>
    </source>
</evidence>